<name>A0AAU2JI22_9ACTN</name>
<gene>
    <name evidence="2" type="ORF">OG327_00225</name>
</gene>
<feature type="transmembrane region" description="Helical" evidence="1">
    <location>
        <begin position="21"/>
        <end position="42"/>
    </location>
</feature>
<reference evidence="2" key="1">
    <citation type="submission" date="2022-10" db="EMBL/GenBank/DDBJ databases">
        <title>The complete genomes of actinobacterial strains from the NBC collection.</title>
        <authorList>
            <person name="Joergensen T.S."/>
            <person name="Alvarez Arevalo M."/>
            <person name="Sterndorff E.B."/>
            <person name="Faurdal D."/>
            <person name="Vuksanovic O."/>
            <person name="Mourched A.-S."/>
            <person name="Charusanti P."/>
            <person name="Shaw S."/>
            <person name="Blin K."/>
            <person name="Weber T."/>
        </authorList>
    </citation>
    <scope>NUCLEOTIDE SEQUENCE</scope>
    <source>
        <strain evidence="2">NBC_00049</strain>
    </source>
</reference>
<accession>A0AAU2JI22</accession>
<evidence type="ECO:0000313" key="2">
    <source>
        <dbReference type="EMBL" id="WTU71880.1"/>
    </source>
</evidence>
<organism evidence="2">
    <name type="scientific">Streptomyces sp. NBC_00049</name>
    <dbReference type="NCBI Taxonomy" id="2903617"/>
    <lineage>
        <taxon>Bacteria</taxon>
        <taxon>Bacillati</taxon>
        <taxon>Actinomycetota</taxon>
        <taxon>Actinomycetes</taxon>
        <taxon>Kitasatosporales</taxon>
        <taxon>Streptomycetaceae</taxon>
        <taxon>Streptomyces</taxon>
    </lineage>
</organism>
<feature type="transmembrane region" description="Helical" evidence="1">
    <location>
        <begin position="74"/>
        <end position="93"/>
    </location>
</feature>
<sequence length="149" mass="15934">MSIGTDSAVTVPADVTRARTLITWAGRSIVVIGAVHIALFTVKTWSRWGDWLGGELRGVAAVEDPANAASLADFWAFLGGFAVPLIVLGLVLIRMARTGHEPPRYLGWTLGAWVLVSAWVLEPSGFLLGLVPTVLLLLAQRGSAKPVRH</sequence>
<evidence type="ECO:0000256" key="1">
    <source>
        <dbReference type="SAM" id="Phobius"/>
    </source>
</evidence>
<dbReference type="Pfam" id="PF20064">
    <property type="entry name" value="DUF6463"/>
    <property type="match status" value="1"/>
</dbReference>
<dbReference type="EMBL" id="CP108264">
    <property type="protein sequence ID" value="WTU71880.1"/>
    <property type="molecule type" value="Genomic_DNA"/>
</dbReference>
<dbReference type="InterPro" id="IPR045590">
    <property type="entry name" value="DUF6463"/>
</dbReference>
<proteinExistence type="predicted"/>
<dbReference type="AlphaFoldDB" id="A0AAU2JI22"/>
<protein>
    <submittedName>
        <fullName evidence="2">DUF6463 family protein</fullName>
    </submittedName>
</protein>
<keyword evidence="1" id="KW-0812">Transmembrane</keyword>
<feature type="transmembrane region" description="Helical" evidence="1">
    <location>
        <begin position="127"/>
        <end position="144"/>
    </location>
</feature>
<keyword evidence="1" id="KW-0472">Membrane</keyword>
<keyword evidence="1" id="KW-1133">Transmembrane helix</keyword>